<dbReference type="AlphaFoldDB" id="A0A1I1CWG0"/>
<dbReference type="Proteomes" id="UP000243799">
    <property type="component" value="Unassembled WGS sequence"/>
</dbReference>
<name>A0A1I1CWG0_9PSEU</name>
<dbReference type="SUPFAM" id="SSF53795">
    <property type="entry name" value="PEP carboxykinase-like"/>
    <property type="match status" value="1"/>
</dbReference>
<evidence type="ECO:0000313" key="2">
    <source>
        <dbReference type="Proteomes" id="UP000243799"/>
    </source>
</evidence>
<evidence type="ECO:0008006" key="3">
    <source>
        <dbReference type="Google" id="ProtNLM"/>
    </source>
</evidence>
<reference evidence="2" key="1">
    <citation type="submission" date="2016-10" db="EMBL/GenBank/DDBJ databases">
        <authorList>
            <person name="Varghese N."/>
            <person name="Submissions S."/>
        </authorList>
    </citation>
    <scope>NUCLEOTIDE SEQUENCE [LARGE SCALE GENOMIC DNA]</scope>
    <source>
        <strain evidence="2">CGMCC 4.3568</strain>
    </source>
</reference>
<dbReference type="Gene3D" id="3.40.50.300">
    <property type="entry name" value="P-loop containing nucleotide triphosphate hydrolases"/>
    <property type="match status" value="1"/>
</dbReference>
<evidence type="ECO:0000313" key="1">
    <source>
        <dbReference type="EMBL" id="SFB64753.1"/>
    </source>
</evidence>
<keyword evidence="2" id="KW-1185">Reference proteome</keyword>
<organism evidence="1 2">
    <name type="scientific">Amycolatopsis marina</name>
    <dbReference type="NCBI Taxonomy" id="490629"/>
    <lineage>
        <taxon>Bacteria</taxon>
        <taxon>Bacillati</taxon>
        <taxon>Actinomycetota</taxon>
        <taxon>Actinomycetes</taxon>
        <taxon>Pseudonocardiales</taxon>
        <taxon>Pseudonocardiaceae</taxon>
        <taxon>Amycolatopsis</taxon>
    </lineage>
</organism>
<dbReference type="InterPro" id="IPR027417">
    <property type="entry name" value="P-loop_NTPase"/>
</dbReference>
<accession>A0A1I1CWG0</accession>
<dbReference type="EMBL" id="FOKG01000047">
    <property type="protein sequence ID" value="SFB64753.1"/>
    <property type="molecule type" value="Genomic_DNA"/>
</dbReference>
<proteinExistence type="predicted"/>
<gene>
    <name evidence="1" type="ORF">SAMN05216266_1476</name>
</gene>
<dbReference type="STRING" id="490629.SAMN05216266_1476"/>
<protein>
    <recommendedName>
        <fullName evidence="3">Hpr(Ser) kinase/phosphatase</fullName>
    </recommendedName>
</protein>
<sequence>MDSGHYDLQTCTCSIRASTPVHAILRHYLSAYETPDLHRCDIDLTINTEETAVTEARKTLTRLSPSQVRTSHPNQRYHIWTTDGQQILTPERANDHVITVQGNHISLVAHQHQIAATVGVRIVRQLIMRAGETRHGQSVHAGAAILDTDGVLIAGHAGAGKTSVLTRLIEDHGARPVANDRTVLTPGDNVTWSAVGVPLAWRFTPQGIDGSTALTHALTIRDLSRGRDLVDGKIELTPLEISQALAVPAAAAAPITRLIILTRTANKQPPAPDHRFIRDHLDFGADDFFTDDWLGVRPLFPSLTAQPPLDADAWWARLATTVPVQVISWTDPTELGRVAATIAQGQP</sequence>